<comment type="subunit">
    <text evidence="11">Homodimer. Component of the mitochondrial transcription initiation complex, composed at least of TFB2M, TFAM and POLRMT. In this complex TFAM recruits POLRMT to the promoter whereas TFB2M induces structural changes in POLRMT to enable promoter opening and trapping of the DNA non-template strand. Upon metabolic stress, forms a complex composed of FOXO3, SIRT3 and mitochondrial RNA polymerase POLRMT; the complex is recruited to mtDNA in a SIRT3-dependent manner. Also forms a complex composed of FOXO3, SIRT3, TFAM and POLRMT. Interacts with TFB1M and TFB2M, leading to the stimulation of transcription. Interacts with TEFM. Interacts with MTRES1.</text>
</comment>
<organism evidence="15 16">
    <name type="scientific">Drosophila busckii</name>
    <name type="common">Fruit fly</name>
    <dbReference type="NCBI Taxonomy" id="30019"/>
    <lineage>
        <taxon>Eukaryota</taxon>
        <taxon>Metazoa</taxon>
        <taxon>Ecdysozoa</taxon>
        <taxon>Arthropoda</taxon>
        <taxon>Hexapoda</taxon>
        <taxon>Insecta</taxon>
        <taxon>Pterygota</taxon>
        <taxon>Neoptera</taxon>
        <taxon>Endopterygota</taxon>
        <taxon>Diptera</taxon>
        <taxon>Brachycera</taxon>
        <taxon>Muscomorpha</taxon>
        <taxon>Ephydroidea</taxon>
        <taxon>Drosophilidae</taxon>
        <taxon>Drosophila</taxon>
    </lineage>
</organism>
<evidence type="ECO:0000256" key="8">
    <source>
        <dbReference type="ARBA" id="ARBA00023163"/>
    </source>
</evidence>
<dbReference type="SUPFAM" id="SSF56672">
    <property type="entry name" value="DNA/RNA polymerases"/>
    <property type="match status" value="1"/>
</dbReference>
<evidence type="ECO:0000256" key="9">
    <source>
        <dbReference type="ARBA" id="ARBA00048552"/>
    </source>
</evidence>
<dbReference type="InterPro" id="IPR037159">
    <property type="entry name" value="RNA_POL_N_sf"/>
</dbReference>
<dbReference type="Proteomes" id="UP000494163">
    <property type="component" value="Chromosome 2L"/>
</dbReference>
<comment type="function">
    <text evidence="10">DNA-dependent RNA polymerase catalyzes the transcription of mitochondrial DNA into RNA using the four ribonucleoside triphosphates as substrates. Component of the mitochondrial transcription initiation complex, composed at least of TFB2M, TFAM and POLRMT that is required for basal transcription of mitochondrial DNA. In this complex, TFAM recruits POLRMT to a specific promoter whereas TFB2M induces structural changes in POLRMT to enable promoter opening and trapping of the DNA non-template strand. Has DNA primase activity. Catalyzes the synthesis of short RNA primers that are necessary for the initiation of lagging-strand DNA synthesis from the origin of light-strand DNA replication (OriL).</text>
</comment>
<comment type="catalytic activity">
    <reaction evidence="9 12">
        <text>RNA(n) + a ribonucleoside 5'-triphosphate = RNA(n+1) + diphosphate</text>
        <dbReference type="Rhea" id="RHEA:21248"/>
        <dbReference type="Rhea" id="RHEA-COMP:14527"/>
        <dbReference type="Rhea" id="RHEA-COMP:17342"/>
        <dbReference type="ChEBI" id="CHEBI:33019"/>
        <dbReference type="ChEBI" id="CHEBI:61557"/>
        <dbReference type="ChEBI" id="CHEBI:140395"/>
        <dbReference type="EC" id="2.7.7.6"/>
    </reaction>
</comment>
<name>A0A0M4E4F5_DROBS</name>
<dbReference type="InterPro" id="IPR046950">
    <property type="entry name" value="DNA-dir_Rpol_C_phage-type"/>
</dbReference>
<keyword evidence="5 12" id="KW-0548">Nucleotidyltransferase</keyword>
<dbReference type="Gene3D" id="1.25.40.10">
    <property type="entry name" value="Tetratricopeptide repeat domain"/>
    <property type="match status" value="1"/>
</dbReference>
<dbReference type="FunFam" id="1.10.1320.10:FF:000002">
    <property type="entry name" value="DNA-directed RNA polymerase"/>
    <property type="match status" value="1"/>
</dbReference>
<sequence>MYRLLSAQRATAVQHVLRLPMPSNASCCCNCKVAATTQPHLTQYQQYYQLLYPQMPATTSTIALRTQSTTTTQADALAQSKKKRLRKPRYAKYVELLEVTEMTASERKSRVKRLKSKKLSEFIQKTQQQILEKRAREEKRGIRKGKTGNEETAQRQPAEYQKIDFDMLDSTLLEAGLYDDRPLIFLGKEVYTKQIINNPEEVHTILKSYRNYRDIIEGMENERQESVESQLDNYDLSTPKLATETELLDPFEAIEPYIDVRESERTAKPATNAVTAKCKKRFKSKVHVNEEQERLAKQRALHINLSTYLNVCVSANMLSRALSTIIAYRSRAKKSSVHSSIGLITIDLYNILLHGYASKGGYERCQELCKLIEEDELQFNEQSYAAIFECLGRVESDAQNVKTIAEYIEQAEAQGYSLNQVMDRAKFVSDQRDIALDAIRRVREDFTPVYQPPQLGYDNVLLNHLNKMQPDEVQGAIMQSKRGYSKEQLEQLAREQLQVELDGYITIKSIEKNKQFANAEFCRGKLQELEEHWRKQISAAIVRDLNTLRAQVRFKPHGYMNYYTYLKVLDASHYTDILIKELYKLGEGSETFSPTVGQLYKELGQKVQQCYQIELKKHNGTLEKIGEIYSAYCEQWHTGDSNDNTRQMWQRLVHEQRDSGPSMDLPEVPWPNNVLSGVGRFLYNILMRDIKIDAHVMRQPKKNSKTVTPVKLLPAFYTLFRNQGRLVKEEVKPHPVLSRLLRSSRQQTLTFDSNLVPMLCPPQPWSTPHNGGYLLNKSELIRLPHQAIQQWERIRAANPQQLYPALDSLNQLASVPWRVNTQLLDVIIEVFQKGGDAKLDVPQPPSSLPPLPAPPAAAELEGVSPAERAKHFRDKLGHRRKQAEMYSLWCDAHYRLSLAQHYRDKVFWLPHNMDFRGRVYPVPPHLNHLGSDLARSMLIFDQAQPLGVDGFSWLKLHCINLTGLKKRDSVRERLLYAQEIMPDILDSADKPLTGRMWWAKSDEPWQTLACCMEIAKVARSPDPEAYMSRFPIHQDGSCNGLQHYAALGRDEAGARSVNLAPAAIPGDVYSAVATLVERTRKADAKSGLHVAQALEGFVRRKVIKQTVMTTVYGVTRYGARLQIARQLKDIDEFPKDWVWPASTYLTSKTFESLREMFTSTREIQDWFTECARLIAGICAQNVEWVTPLGLPVVQPYNRQEIKHTAVRTGLNVSSANMPMDLFERPNILKQKNAFPPNFIHSLDSSHMMLTSLHCERQGITFVSVHDCFWTHACSVPDLNRACRQQFVALHSQPILEQLSEFMAHTYSFRHNDFTNDGSVEDLSKRQLNRTLKQLPQKGDFDLRNVLDSVYFFS</sequence>
<evidence type="ECO:0000256" key="12">
    <source>
        <dbReference type="RuleBase" id="RU003805"/>
    </source>
</evidence>
<evidence type="ECO:0000256" key="13">
    <source>
        <dbReference type="SAM" id="MobiDB-lite"/>
    </source>
</evidence>
<keyword evidence="3 12" id="KW-0240">DNA-directed RNA polymerase</keyword>
<keyword evidence="16" id="KW-1185">Reference proteome</keyword>
<comment type="similarity">
    <text evidence="2 12">Belongs to the phage and mitochondrial RNA polymerase family.</text>
</comment>
<keyword evidence="8 12" id="KW-0804">Transcription</keyword>
<dbReference type="Gene3D" id="1.10.1320.10">
    <property type="entry name" value="DNA-directed RNA polymerase, N-terminal domain"/>
    <property type="match status" value="1"/>
</dbReference>
<dbReference type="EC" id="2.7.7.6" evidence="12"/>
<dbReference type="Gene3D" id="1.10.287.280">
    <property type="match status" value="1"/>
</dbReference>
<evidence type="ECO:0000256" key="7">
    <source>
        <dbReference type="ARBA" id="ARBA00023128"/>
    </source>
</evidence>
<keyword evidence="6" id="KW-0809">Transit peptide</keyword>
<reference evidence="15 16" key="1">
    <citation type="submission" date="2015-08" db="EMBL/GenBank/DDBJ databases">
        <title>Ancestral chromatin configuration constrains chromatin evolution on differentiating sex chromosomes in Drosophila.</title>
        <authorList>
            <person name="Zhou Q."/>
            <person name="Bachtrog D."/>
        </authorList>
    </citation>
    <scope>NUCLEOTIDE SEQUENCE [LARGE SCALE GENOMIC DNA]</scope>
    <source>
        <tissue evidence="15">Whole larvae</tissue>
    </source>
</reference>
<evidence type="ECO:0000313" key="16">
    <source>
        <dbReference type="Proteomes" id="UP000494163"/>
    </source>
</evidence>
<dbReference type="PANTHER" id="PTHR10102:SF0">
    <property type="entry name" value="DNA-DIRECTED RNA POLYMERASE, MITOCHONDRIAL"/>
    <property type="match status" value="1"/>
</dbReference>
<dbReference type="Pfam" id="PF00940">
    <property type="entry name" value="RNA_pol"/>
    <property type="match status" value="1"/>
</dbReference>
<dbReference type="InterPro" id="IPR043502">
    <property type="entry name" value="DNA/RNA_pol_sf"/>
</dbReference>
<dbReference type="STRING" id="30019.A0A0M4E4F5"/>
<evidence type="ECO:0000256" key="11">
    <source>
        <dbReference type="ARBA" id="ARBA00063316"/>
    </source>
</evidence>
<dbReference type="SMART" id="SM01311">
    <property type="entry name" value="RPOL_N"/>
    <property type="match status" value="1"/>
</dbReference>
<dbReference type="InterPro" id="IPR002092">
    <property type="entry name" value="DNA-dir_Rpol_phage-type"/>
</dbReference>
<proteinExistence type="inferred from homology"/>
<dbReference type="OMA" id="WWAKSDE"/>
<dbReference type="FunFam" id="1.10.287.280:FF:000001">
    <property type="entry name" value="DNA-directed RNA polymerase"/>
    <property type="match status" value="1"/>
</dbReference>
<dbReference type="GO" id="GO:0001018">
    <property type="term" value="F:mitochondrial promoter sequence-specific DNA binding"/>
    <property type="evidence" value="ECO:0007669"/>
    <property type="project" value="TreeGrafter"/>
</dbReference>
<comment type="subcellular location">
    <subcellularLocation>
        <location evidence="1">Mitochondrion</location>
    </subcellularLocation>
</comment>
<dbReference type="InterPro" id="IPR029262">
    <property type="entry name" value="RPOL_N"/>
</dbReference>
<evidence type="ECO:0000256" key="10">
    <source>
        <dbReference type="ARBA" id="ARBA00057821"/>
    </source>
</evidence>
<dbReference type="Gene3D" id="1.10.150.20">
    <property type="entry name" value="5' to 3' exonuclease, C-terminal subdomain"/>
    <property type="match status" value="1"/>
</dbReference>
<evidence type="ECO:0000256" key="5">
    <source>
        <dbReference type="ARBA" id="ARBA00022695"/>
    </source>
</evidence>
<evidence type="ECO:0000256" key="3">
    <source>
        <dbReference type="ARBA" id="ARBA00022478"/>
    </source>
</evidence>
<dbReference type="GO" id="GO:0071897">
    <property type="term" value="P:DNA biosynthetic process"/>
    <property type="evidence" value="ECO:0007669"/>
    <property type="project" value="UniProtKB-ARBA"/>
</dbReference>
<dbReference type="GO" id="GO:0034245">
    <property type="term" value="C:mitochondrial DNA-directed RNA polymerase complex"/>
    <property type="evidence" value="ECO:0007669"/>
    <property type="project" value="TreeGrafter"/>
</dbReference>
<dbReference type="GO" id="GO:0003899">
    <property type="term" value="F:DNA-directed RNA polymerase activity"/>
    <property type="evidence" value="ECO:0007669"/>
    <property type="project" value="UniProtKB-EC"/>
</dbReference>
<dbReference type="SMR" id="A0A0M4E4F5"/>
<dbReference type="PROSITE" id="PS00489">
    <property type="entry name" value="RNA_POL_PHAGE_2"/>
    <property type="match status" value="1"/>
</dbReference>
<accession>A0A0M4E4F5</accession>
<dbReference type="InterPro" id="IPR011990">
    <property type="entry name" value="TPR-like_helical_dom_sf"/>
</dbReference>
<evidence type="ECO:0000259" key="14">
    <source>
        <dbReference type="SMART" id="SM01311"/>
    </source>
</evidence>
<feature type="region of interest" description="Disordered" evidence="13">
    <location>
        <begin position="133"/>
        <end position="158"/>
    </location>
</feature>
<keyword evidence="4 12" id="KW-0808">Transferase</keyword>
<dbReference type="GO" id="GO:0006390">
    <property type="term" value="P:mitochondrial transcription"/>
    <property type="evidence" value="ECO:0007669"/>
    <property type="project" value="TreeGrafter"/>
</dbReference>
<protein>
    <recommendedName>
        <fullName evidence="12">DNA-directed RNA polymerase</fullName>
        <ecNumber evidence="12">2.7.7.6</ecNumber>
    </recommendedName>
</protein>
<comment type="function">
    <text evidence="12">DNA-dependent RNA polymerase catalyzes the transcription of DNA into RNA using the four ribonucleoside triphosphates as substrates.</text>
</comment>
<evidence type="ECO:0000256" key="2">
    <source>
        <dbReference type="ARBA" id="ARBA00009493"/>
    </source>
</evidence>
<dbReference type="EMBL" id="CP012523">
    <property type="protein sequence ID" value="ALC38734.1"/>
    <property type="molecule type" value="Genomic_DNA"/>
</dbReference>
<dbReference type="PROSITE" id="PS00900">
    <property type="entry name" value="RNA_POL_PHAGE_1"/>
    <property type="match status" value="1"/>
</dbReference>
<dbReference type="Pfam" id="PF14700">
    <property type="entry name" value="RPOL_N"/>
    <property type="match status" value="1"/>
</dbReference>
<dbReference type="FunFam" id="1.10.150.20:FF:000031">
    <property type="entry name" value="DNA-directed RNA polymerase"/>
    <property type="match status" value="1"/>
</dbReference>
<evidence type="ECO:0000256" key="6">
    <source>
        <dbReference type="ARBA" id="ARBA00022946"/>
    </source>
</evidence>
<evidence type="ECO:0000256" key="4">
    <source>
        <dbReference type="ARBA" id="ARBA00022679"/>
    </source>
</evidence>
<keyword evidence="7" id="KW-0496">Mitochondrion</keyword>
<evidence type="ECO:0000256" key="1">
    <source>
        <dbReference type="ARBA" id="ARBA00004173"/>
    </source>
</evidence>
<evidence type="ECO:0000313" key="15">
    <source>
        <dbReference type="EMBL" id="ALC38734.1"/>
    </source>
</evidence>
<dbReference type="PANTHER" id="PTHR10102">
    <property type="entry name" value="DNA-DIRECTED RNA POLYMERASE, MITOCHONDRIAL"/>
    <property type="match status" value="1"/>
</dbReference>
<feature type="domain" description="DNA-directed RNA polymerase N-terminal" evidence="14">
    <location>
        <begin position="494"/>
        <end position="814"/>
    </location>
</feature>
<dbReference type="OrthoDB" id="276422at2759"/>
<gene>
    <name evidence="15" type="ORF">Dbus_chr2Lg819</name>
</gene>